<dbReference type="InterPro" id="IPR021793">
    <property type="entry name" value="Oprl"/>
</dbReference>
<dbReference type="PROSITE" id="PS51257">
    <property type="entry name" value="PROKAR_LIPOPROTEIN"/>
    <property type="match status" value="1"/>
</dbReference>
<organism evidence="2 3">
    <name type="scientific">Crenobacter cavernae</name>
    <dbReference type="NCBI Taxonomy" id="2290923"/>
    <lineage>
        <taxon>Bacteria</taxon>
        <taxon>Pseudomonadati</taxon>
        <taxon>Pseudomonadota</taxon>
        <taxon>Betaproteobacteria</taxon>
        <taxon>Neisseriales</taxon>
        <taxon>Neisseriaceae</taxon>
        <taxon>Crenobacter</taxon>
    </lineage>
</organism>
<name>A0A345Y450_9NEIS</name>
<dbReference type="AlphaFoldDB" id="A0A345Y450"/>
<reference evidence="2 3" key="1">
    <citation type="submission" date="2018-07" db="EMBL/GenBank/DDBJ databases">
        <title>Crenobacter cavernae sp. nov., isolated from a karst cave.</title>
        <authorList>
            <person name="Zhu H."/>
        </authorList>
    </citation>
    <scope>NUCLEOTIDE SEQUENCE [LARGE SCALE GENOMIC DNA]</scope>
    <source>
        <strain evidence="2 3">K1W11S-77</strain>
    </source>
</reference>
<evidence type="ECO:0000313" key="3">
    <source>
        <dbReference type="Proteomes" id="UP000254537"/>
    </source>
</evidence>
<feature type="region of interest" description="Disordered" evidence="1">
    <location>
        <begin position="46"/>
        <end position="79"/>
    </location>
</feature>
<dbReference type="Pfam" id="PF11839">
    <property type="entry name" value="Alanine_zipper"/>
    <property type="match status" value="1"/>
</dbReference>
<feature type="compositionally biased region" description="Polar residues" evidence="1">
    <location>
        <begin position="64"/>
        <end position="76"/>
    </location>
</feature>
<sequence length="91" mass="9707">MLRSSHARPLLLASAAGLSLLLLGGCASSGELEKVRAMAMQAQQSADQANQTANAANQKADRALNTSNQANQTATDTNEKLNRMFKKTMMK</sequence>
<feature type="compositionally biased region" description="Low complexity" evidence="1">
    <location>
        <begin position="46"/>
        <end position="58"/>
    </location>
</feature>
<evidence type="ECO:0000256" key="1">
    <source>
        <dbReference type="SAM" id="MobiDB-lite"/>
    </source>
</evidence>
<evidence type="ECO:0000313" key="2">
    <source>
        <dbReference type="EMBL" id="AXK38702.1"/>
    </source>
</evidence>
<dbReference type="RefSeq" id="WP_115432637.1">
    <property type="nucleotide sequence ID" value="NZ_CP031337.1"/>
</dbReference>
<protein>
    <recommendedName>
        <fullName evidence="4">Lipoprotein</fullName>
    </recommendedName>
</protein>
<accession>A0A345Y450</accession>
<proteinExistence type="predicted"/>
<gene>
    <name evidence="2" type="ORF">DWG20_04255</name>
</gene>
<evidence type="ECO:0008006" key="4">
    <source>
        <dbReference type="Google" id="ProtNLM"/>
    </source>
</evidence>
<dbReference type="NCBIfam" id="NF040598">
    <property type="entry name" value="Ala_zip_lipo"/>
    <property type="match status" value="1"/>
</dbReference>
<dbReference type="KEGG" id="ccah:DWG20_04255"/>
<dbReference type="Proteomes" id="UP000254537">
    <property type="component" value="Chromosome"/>
</dbReference>
<dbReference type="EMBL" id="CP031337">
    <property type="protein sequence ID" value="AXK38702.1"/>
    <property type="molecule type" value="Genomic_DNA"/>
</dbReference>